<comment type="caution">
    <text evidence="5">The sequence shown here is derived from an EMBL/GenBank/DDBJ whole genome shotgun (WGS) entry which is preliminary data.</text>
</comment>
<organism evidence="5 6">
    <name type="scientific">Motilimonas cestriensis</name>
    <dbReference type="NCBI Taxonomy" id="2742685"/>
    <lineage>
        <taxon>Bacteria</taxon>
        <taxon>Pseudomonadati</taxon>
        <taxon>Pseudomonadota</taxon>
        <taxon>Gammaproteobacteria</taxon>
        <taxon>Alteromonadales</taxon>
        <taxon>Alteromonadales genera incertae sedis</taxon>
        <taxon>Motilimonas</taxon>
    </lineage>
</organism>
<keyword evidence="3" id="KW-0472">Membrane</keyword>
<evidence type="ECO:0000313" key="6">
    <source>
        <dbReference type="Proteomes" id="UP001201273"/>
    </source>
</evidence>
<dbReference type="InterPro" id="IPR036873">
    <property type="entry name" value="Rhodanese-like_dom_sf"/>
</dbReference>
<evidence type="ECO:0000256" key="2">
    <source>
        <dbReference type="ARBA" id="ARBA00022737"/>
    </source>
</evidence>
<dbReference type="InterPro" id="IPR001763">
    <property type="entry name" value="Rhodanese-like_dom"/>
</dbReference>
<evidence type="ECO:0000259" key="4">
    <source>
        <dbReference type="PROSITE" id="PS50206"/>
    </source>
</evidence>
<keyword evidence="2" id="KW-0677">Repeat</keyword>
<keyword evidence="3" id="KW-1133">Transmembrane helix</keyword>
<name>A0ABS8WDQ1_9GAMM</name>
<accession>A0ABS8WDQ1</accession>
<dbReference type="PROSITE" id="PS50206">
    <property type="entry name" value="RHODANESE_3"/>
    <property type="match status" value="2"/>
</dbReference>
<evidence type="ECO:0000256" key="1">
    <source>
        <dbReference type="ARBA" id="ARBA00022679"/>
    </source>
</evidence>
<dbReference type="PANTHER" id="PTHR11364:SF27">
    <property type="entry name" value="SULFURTRANSFERASE"/>
    <property type="match status" value="1"/>
</dbReference>
<sequence length="277" mass="30603">MSTNLVTTEWLEKNLNRQDLVVLDATMGSISGDNSDLDNRVYIPTSQHFNIKHDFSNSCSDLPCTLPTYDVFCQKVRKLGIRKNSLVVVYDAKGIYSSPRAWWLLTLMGHKNVFVLDGGLPKWVQENRPVTISACESKSNVKWEGHLLSELAVDKDKVAMALGEANIVDARSHERFLGAVPEPRRGIRSGHIPSSKNLPFERLLSRGNYLPKEVLQARFDALGINMSAPTYFYCGSGVTACIVLLAALEAGMKQLAIYDGSWSEWGADLGLGIEIGA</sequence>
<evidence type="ECO:0000313" key="5">
    <source>
        <dbReference type="EMBL" id="MCE2596393.1"/>
    </source>
</evidence>
<dbReference type="SUPFAM" id="SSF52821">
    <property type="entry name" value="Rhodanese/Cell cycle control phosphatase"/>
    <property type="match status" value="2"/>
</dbReference>
<keyword evidence="3" id="KW-0812">Transmembrane</keyword>
<keyword evidence="1" id="KW-0808">Transferase</keyword>
<dbReference type="Pfam" id="PF00581">
    <property type="entry name" value="Rhodanese"/>
    <property type="match status" value="2"/>
</dbReference>
<dbReference type="Proteomes" id="UP001201273">
    <property type="component" value="Unassembled WGS sequence"/>
</dbReference>
<evidence type="ECO:0000256" key="3">
    <source>
        <dbReference type="SAM" id="Phobius"/>
    </source>
</evidence>
<dbReference type="CDD" id="cd01448">
    <property type="entry name" value="TST_Repeat_1"/>
    <property type="match status" value="1"/>
</dbReference>
<gene>
    <name evidence="5" type="ORF">K6Y31_16470</name>
</gene>
<dbReference type="RefSeq" id="WP_233054036.1">
    <property type="nucleotide sequence ID" value="NZ_JAIMJA010000019.1"/>
</dbReference>
<dbReference type="PANTHER" id="PTHR11364">
    <property type="entry name" value="THIOSULFATE SULFERTANSFERASE"/>
    <property type="match status" value="1"/>
</dbReference>
<dbReference type="CDD" id="cd01449">
    <property type="entry name" value="TST_Repeat_2"/>
    <property type="match status" value="1"/>
</dbReference>
<feature type="domain" description="Rhodanese" evidence="4">
    <location>
        <begin position="16"/>
        <end position="132"/>
    </location>
</feature>
<dbReference type="SMART" id="SM00450">
    <property type="entry name" value="RHOD"/>
    <property type="match status" value="2"/>
</dbReference>
<dbReference type="EMBL" id="JAIMJA010000019">
    <property type="protein sequence ID" value="MCE2596393.1"/>
    <property type="molecule type" value="Genomic_DNA"/>
</dbReference>
<feature type="transmembrane region" description="Helical" evidence="3">
    <location>
        <begin position="230"/>
        <end position="248"/>
    </location>
</feature>
<proteinExistence type="predicted"/>
<reference evidence="5 6" key="1">
    <citation type="journal article" date="2022" name="Environ. Microbiol. Rep.">
        <title>Eco-phylogenetic analyses reveal divergent evolution of vitamin B12 metabolism in the marine bacterial family 'Psychromonadaceae'.</title>
        <authorList>
            <person name="Jin X."/>
            <person name="Yang Y."/>
            <person name="Cao H."/>
            <person name="Gao B."/>
            <person name="Zhao Z."/>
        </authorList>
    </citation>
    <scope>NUCLEOTIDE SEQUENCE [LARGE SCALE GENOMIC DNA]</scope>
    <source>
        <strain evidence="5 6">MKS20</strain>
    </source>
</reference>
<dbReference type="InterPro" id="IPR045078">
    <property type="entry name" value="TST/MPST-like"/>
</dbReference>
<protein>
    <submittedName>
        <fullName evidence="5">Sulfurtransferase</fullName>
    </submittedName>
</protein>
<keyword evidence="6" id="KW-1185">Reference proteome</keyword>
<dbReference type="Gene3D" id="3.40.250.10">
    <property type="entry name" value="Rhodanese-like domain"/>
    <property type="match status" value="2"/>
</dbReference>
<feature type="domain" description="Rhodanese" evidence="4">
    <location>
        <begin position="161"/>
        <end position="274"/>
    </location>
</feature>